<evidence type="ECO:0000259" key="8">
    <source>
        <dbReference type="PROSITE" id="PS50110"/>
    </source>
</evidence>
<dbReference type="GO" id="GO:0000156">
    <property type="term" value="F:phosphorelay response regulator activity"/>
    <property type="evidence" value="ECO:0007669"/>
    <property type="project" value="TreeGrafter"/>
</dbReference>
<dbReference type="InterPro" id="IPR001789">
    <property type="entry name" value="Sig_transdc_resp-reg_receiver"/>
</dbReference>
<dbReference type="Gene3D" id="6.10.250.690">
    <property type="match status" value="1"/>
</dbReference>
<evidence type="ECO:0000259" key="9">
    <source>
        <dbReference type="PROSITE" id="PS51755"/>
    </source>
</evidence>
<feature type="domain" description="OmpR/PhoB-type" evidence="9">
    <location>
        <begin position="124"/>
        <end position="218"/>
    </location>
</feature>
<evidence type="ECO:0000313" key="11">
    <source>
        <dbReference type="Proteomes" id="UP000033649"/>
    </source>
</evidence>
<evidence type="ECO:0000256" key="4">
    <source>
        <dbReference type="ARBA" id="ARBA00023125"/>
    </source>
</evidence>
<evidence type="ECO:0000256" key="7">
    <source>
        <dbReference type="PROSITE-ProRule" id="PRU01091"/>
    </source>
</evidence>
<reference evidence="10 11" key="1">
    <citation type="submission" date="2015-03" db="EMBL/GenBank/DDBJ databases">
        <authorList>
            <person name="Hassan Y."/>
            <person name="Lepp D."/>
            <person name="Li X.-Z."/>
            <person name="Zhou T."/>
        </authorList>
    </citation>
    <scope>NUCLEOTIDE SEQUENCE [LARGE SCALE GENOMIC DNA]</scope>
    <source>
        <strain evidence="10 11">IPL18</strain>
    </source>
</reference>
<dbReference type="InterPro" id="IPR036388">
    <property type="entry name" value="WH-like_DNA-bd_sf"/>
</dbReference>
<dbReference type="GO" id="GO:0005829">
    <property type="term" value="C:cytosol"/>
    <property type="evidence" value="ECO:0007669"/>
    <property type="project" value="TreeGrafter"/>
</dbReference>
<dbReference type="AlphaFoldDB" id="A0A0F5FLI2"/>
<dbReference type="GO" id="GO:0000976">
    <property type="term" value="F:transcription cis-regulatory region binding"/>
    <property type="evidence" value="ECO:0007669"/>
    <property type="project" value="TreeGrafter"/>
</dbReference>
<gene>
    <name evidence="10" type="ORF">VE26_05725</name>
</gene>
<dbReference type="PROSITE" id="PS50110">
    <property type="entry name" value="RESPONSE_REGULATORY"/>
    <property type="match status" value="1"/>
</dbReference>
<dbReference type="FunFam" id="3.40.50.2300:FF:000002">
    <property type="entry name" value="DNA-binding response regulator PhoP"/>
    <property type="match status" value="1"/>
</dbReference>
<dbReference type="Pfam" id="PF00486">
    <property type="entry name" value="Trans_reg_C"/>
    <property type="match status" value="1"/>
</dbReference>
<dbReference type="PATRIC" id="fig|429727.3.peg.1186"/>
<evidence type="ECO:0000256" key="3">
    <source>
        <dbReference type="ARBA" id="ARBA00023015"/>
    </source>
</evidence>
<keyword evidence="4 7" id="KW-0238">DNA-binding</keyword>
<dbReference type="SMART" id="SM00448">
    <property type="entry name" value="REC"/>
    <property type="match status" value="1"/>
</dbReference>
<name>A0A0F5FLI2_9HYPH</name>
<dbReference type="Pfam" id="PF00072">
    <property type="entry name" value="Response_reg"/>
    <property type="match status" value="1"/>
</dbReference>
<keyword evidence="5" id="KW-0804">Transcription</keyword>
<dbReference type="InterPro" id="IPR001867">
    <property type="entry name" value="OmpR/PhoB-type_DNA-bd"/>
</dbReference>
<dbReference type="GO" id="GO:0032993">
    <property type="term" value="C:protein-DNA complex"/>
    <property type="evidence" value="ECO:0007669"/>
    <property type="project" value="TreeGrafter"/>
</dbReference>
<dbReference type="EMBL" id="JZEY01000054">
    <property type="protein sequence ID" value="KKB09430.1"/>
    <property type="molecule type" value="Genomic_DNA"/>
</dbReference>
<evidence type="ECO:0000256" key="6">
    <source>
        <dbReference type="PROSITE-ProRule" id="PRU00169"/>
    </source>
</evidence>
<evidence type="ECO:0000256" key="1">
    <source>
        <dbReference type="ARBA" id="ARBA00022553"/>
    </source>
</evidence>
<dbReference type="PANTHER" id="PTHR48111:SF37">
    <property type="entry name" value="RESPONSE REGULATOR PROTEIN CARR"/>
    <property type="match status" value="1"/>
</dbReference>
<keyword evidence="2" id="KW-0902">Two-component regulatory system</keyword>
<dbReference type="InterPro" id="IPR039420">
    <property type="entry name" value="WalR-like"/>
</dbReference>
<feature type="domain" description="Response regulatory" evidence="8">
    <location>
        <begin position="2"/>
        <end position="116"/>
    </location>
</feature>
<dbReference type="InterPro" id="IPR011006">
    <property type="entry name" value="CheY-like_superfamily"/>
</dbReference>
<dbReference type="PROSITE" id="PS51755">
    <property type="entry name" value="OMPR_PHOB"/>
    <property type="match status" value="1"/>
</dbReference>
<sequence>MKVLVGEDDDRIADVLKSALGQSGFEVHRERDGETTWFRADTEDFDAIVLDLGLPQMDGLTVLKRWRRKGLDTPVLILTARGQWEERVEGIEAGADDYVAKPFHALEVVARIRALIRRSKGLASSKIAFGKYEIDMRALQVTQDGISMELTPQEYKLIAYLLHNRGRVVSQLEITEHIYRENFERDSNAVEVLVARLRKRLGHDVVKTRRGFGYTLGDAY</sequence>
<evidence type="ECO:0000256" key="5">
    <source>
        <dbReference type="ARBA" id="ARBA00023163"/>
    </source>
</evidence>
<dbReference type="OrthoDB" id="5297525at2"/>
<organism evidence="10 11">
    <name type="scientific">Devosia chinhatensis</name>
    <dbReference type="NCBI Taxonomy" id="429727"/>
    <lineage>
        <taxon>Bacteria</taxon>
        <taxon>Pseudomonadati</taxon>
        <taxon>Pseudomonadota</taxon>
        <taxon>Alphaproteobacteria</taxon>
        <taxon>Hyphomicrobiales</taxon>
        <taxon>Devosiaceae</taxon>
        <taxon>Devosia</taxon>
    </lineage>
</organism>
<evidence type="ECO:0000313" key="10">
    <source>
        <dbReference type="EMBL" id="KKB09430.1"/>
    </source>
</evidence>
<feature type="modified residue" description="4-aspartylphosphate" evidence="6">
    <location>
        <position position="51"/>
    </location>
</feature>
<dbReference type="Gene3D" id="1.10.10.10">
    <property type="entry name" value="Winged helix-like DNA-binding domain superfamily/Winged helix DNA-binding domain"/>
    <property type="match status" value="1"/>
</dbReference>
<evidence type="ECO:0000256" key="2">
    <source>
        <dbReference type="ARBA" id="ARBA00023012"/>
    </source>
</evidence>
<accession>A0A0F5FLI2</accession>
<feature type="DNA-binding region" description="OmpR/PhoB-type" evidence="7">
    <location>
        <begin position="124"/>
        <end position="218"/>
    </location>
</feature>
<dbReference type="STRING" id="429727.VE26_05725"/>
<dbReference type="InterPro" id="IPR016032">
    <property type="entry name" value="Sig_transdc_resp-reg_C-effctor"/>
</dbReference>
<dbReference type="RefSeq" id="WP_046104123.1">
    <property type="nucleotide sequence ID" value="NZ_JZEY01000054.1"/>
</dbReference>
<dbReference type="SMART" id="SM00862">
    <property type="entry name" value="Trans_reg_C"/>
    <property type="match status" value="1"/>
</dbReference>
<dbReference type="Gene3D" id="3.40.50.2300">
    <property type="match status" value="1"/>
</dbReference>
<keyword evidence="1 6" id="KW-0597">Phosphoprotein</keyword>
<keyword evidence="11" id="KW-1185">Reference proteome</keyword>
<comment type="caution">
    <text evidence="10">The sequence shown here is derived from an EMBL/GenBank/DDBJ whole genome shotgun (WGS) entry which is preliminary data.</text>
</comment>
<protein>
    <submittedName>
        <fullName evidence="10">Transcriptional regulator</fullName>
    </submittedName>
</protein>
<keyword evidence="3" id="KW-0805">Transcription regulation</keyword>
<dbReference type="SUPFAM" id="SSF46894">
    <property type="entry name" value="C-terminal effector domain of the bipartite response regulators"/>
    <property type="match status" value="1"/>
</dbReference>
<dbReference type="SUPFAM" id="SSF52172">
    <property type="entry name" value="CheY-like"/>
    <property type="match status" value="1"/>
</dbReference>
<dbReference type="Proteomes" id="UP000033649">
    <property type="component" value="Unassembled WGS sequence"/>
</dbReference>
<dbReference type="GO" id="GO:0006355">
    <property type="term" value="P:regulation of DNA-templated transcription"/>
    <property type="evidence" value="ECO:0007669"/>
    <property type="project" value="InterPro"/>
</dbReference>
<dbReference type="PANTHER" id="PTHR48111">
    <property type="entry name" value="REGULATOR OF RPOS"/>
    <property type="match status" value="1"/>
</dbReference>
<dbReference type="CDD" id="cd00383">
    <property type="entry name" value="trans_reg_C"/>
    <property type="match status" value="1"/>
</dbReference>
<proteinExistence type="predicted"/>